<accession>A0A0M3J5A7</accession>
<dbReference type="AlphaFoldDB" id="A0A0M3J5A7"/>
<feature type="region of interest" description="Disordered" evidence="1">
    <location>
        <begin position="1"/>
        <end position="27"/>
    </location>
</feature>
<organism evidence="2">
    <name type="scientific">Anisakis simplex</name>
    <name type="common">Herring worm</name>
    <dbReference type="NCBI Taxonomy" id="6269"/>
    <lineage>
        <taxon>Eukaryota</taxon>
        <taxon>Metazoa</taxon>
        <taxon>Ecdysozoa</taxon>
        <taxon>Nematoda</taxon>
        <taxon>Chromadorea</taxon>
        <taxon>Rhabditida</taxon>
        <taxon>Spirurina</taxon>
        <taxon>Ascaridomorpha</taxon>
        <taxon>Ascaridoidea</taxon>
        <taxon>Anisakidae</taxon>
        <taxon>Anisakis</taxon>
        <taxon>Anisakis simplex complex</taxon>
    </lineage>
</organism>
<evidence type="ECO:0000256" key="1">
    <source>
        <dbReference type="SAM" id="MobiDB-lite"/>
    </source>
</evidence>
<name>A0A0M3J5A7_ANISI</name>
<feature type="region of interest" description="Disordered" evidence="1">
    <location>
        <begin position="39"/>
        <end position="78"/>
    </location>
</feature>
<proteinExistence type="predicted"/>
<dbReference type="WBParaSite" id="ASIM_0000273701-mRNA-1">
    <property type="protein sequence ID" value="ASIM_0000273701-mRNA-1"/>
    <property type="gene ID" value="ASIM_0000273701"/>
</dbReference>
<evidence type="ECO:0000313" key="2">
    <source>
        <dbReference type="WBParaSite" id="ASIM_0000273701-mRNA-1"/>
    </source>
</evidence>
<protein>
    <submittedName>
        <fullName evidence="2">Zinc finger protein</fullName>
    </submittedName>
</protein>
<sequence>LSSSPEDSFASRKDVTTGNSHLRPLNNVVNNSYSISKLLEKKEPSTSSRASSSSVSDDDNVSNGRCRSTDDEPIRSASTHTVDIDRVVASERVSESIERNAAAAVWPHLFAAGPSAFTIPQNGALADPSAFASAVAAAAASAAVVAGANPELAHAQQLQNAYLSYLLSSSLSSAHPNAVASPLRVMASPHDNNGSFISTPYFSTIFQSNNEISPQIDMLIAVAPIIC</sequence>
<reference evidence="2" key="1">
    <citation type="submission" date="2017-02" db="UniProtKB">
        <authorList>
            <consortium name="WormBaseParasite"/>
        </authorList>
    </citation>
    <scope>IDENTIFICATION</scope>
</reference>
<feature type="compositionally biased region" description="Low complexity" evidence="1">
    <location>
        <begin position="45"/>
        <end position="55"/>
    </location>
</feature>